<comment type="similarity">
    <text evidence="1">Belongs to the universal stress protein A family.</text>
</comment>
<accession>A0A4Q7ZQL5</accession>
<evidence type="ECO:0000256" key="2">
    <source>
        <dbReference type="SAM" id="MobiDB-lite"/>
    </source>
</evidence>
<dbReference type="CDD" id="cd00293">
    <property type="entry name" value="USP-like"/>
    <property type="match status" value="1"/>
</dbReference>
<gene>
    <name evidence="4" type="ORF">EV385_5320</name>
</gene>
<dbReference type="PANTHER" id="PTHR46268">
    <property type="entry name" value="STRESS RESPONSE PROTEIN NHAX"/>
    <property type="match status" value="1"/>
</dbReference>
<dbReference type="InterPro" id="IPR006015">
    <property type="entry name" value="Universal_stress_UspA"/>
</dbReference>
<comment type="caution">
    <text evidence="4">The sequence shown here is derived from an EMBL/GenBank/DDBJ whole genome shotgun (WGS) entry which is preliminary data.</text>
</comment>
<keyword evidence="5" id="KW-1185">Reference proteome</keyword>
<sequence>MSDVGRYHVQQESWSAGAGPSRPSRYSNALHGYLGAAGESAPARPLERPVATVTGTVLVGVDDSPASYMAVDHAAIEAEMHGWELRLLHVQHASGRQATHDANLQLLHTVTERVHAAAPAVAVTSHLATGSAASLLLIEGGNANLLVVGHRHSAMGTTLGLSVGDRVAAQHAGVVMVVRMPYWPPGPGFGALPLVVGVDNPASPTPAVTFALHEARLRGCELVMLHAQPNAASSERTETIDGVLVHHRTVDADPSPALIDYSRQAAAVVVGRRGIGVNPVTMLGSVSRAMVQHANCPVFLAS</sequence>
<dbReference type="OrthoDB" id="3292873at2"/>
<protein>
    <submittedName>
        <fullName evidence="4">Nucleotide-binding universal stress UspA family protein</fullName>
    </submittedName>
</protein>
<dbReference type="Proteomes" id="UP000292564">
    <property type="component" value="Unassembled WGS sequence"/>
</dbReference>
<dbReference type="Gene3D" id="3.40.50.12370">
    <property type="match status" value="1"/>
</dbReference>
<dbReference type="Pfam" id="PF00582">
    <property type="entry name" value="Usp"/>
    <property type="match status" value="2"/>
</dbReference>
<evidence type="ECO:0000259" key="3">
    <source>
        <dbReference type="Pfam" id="PF00582"/>
    </source>
</evidence>
<dbReference type="SUPFAM" id="SSF52402">
    <property type="entry name" value="Adenine nucleotide alpha hydrolases-like"/>
    <property type="match status" value="2"/>
</dbReference>
<evidence type="ECO:0000313" key="5">
    <source>
        <dbReference type="Proteomes" id="UP000292564"/>
    </source>
</evidence>
<dbReference type="AlphaFoldDB" id="A0A4Q7ZQL5"/>
<organism evidence="4 5">
    <name type="scientific">Krasilnikovia cinnamomea</name>
    <dbReference type="NCBI Taxonomy" id="349313"/>
    <lineage>
        <taxon>Bacteria</taxon>
        <taxon>Bacillati</taxon>
        <taxon>Actinomycetota</taxon>
        <taxon>Actinomycetes</taxon>
        <taxon>Micromonosporales</taxon>
        <taxon>Micromonosporaceae</taxon>
        <taxon>Krasilnikovia</taxon>
    </lineage>
</organism>
<proteinExistence type="inferred from homology"/>
<feature type="domain" description="UspA" evidence="3">
    <location>
        <begin position="238"/>
        <end position="300"/>
    </location>
</feature>
<evidence type="ECO:0000256" key="1">
    <source>
        <dbReference type="ARBA" id="ARBA00008791"/>
    </source>
</evidence>
<name>A0A4Q7ZQL5_9ACTN</name>
<feature type="domain" description="UspA" evidence="3">
    <location>
        <begin position="56"/>
        <end position="179"/>
    </location>
</feature>
<evidence type="ECO:0000313" key="4">
    <source>
        <dbReference type="EMBL" id="RZU53397.1"/>
    </source>
</evidence>
<dbReference type="PRINTS" id="PR01438">
    <property type="entry name" value="UNVRSLSTRESS"/>
</dbReference>
<dbReference type="InterPro" id="IPR006016">
    <property type="entry name" value="UspA"/>
</dbReference>
<dbReference type="PANTHER" id="PTHR46268:SF6">
    <property type="entry name" value="UNIVERSAL STRESS PROTEIN UP12"/>
    <property type="match status" value="1"/>
</dbReference>
<dbReference type="Gene3D" id="3.40.50.620">
    <property type="entry name" value="HUPs"/>
    <property type="match status" value="2"/>
</dbReference>
<dbReference type="InterPro" id="IPR014729">
    <property type="entry name" value="Rossmann-like_a/b/a_fold"/>
</dbReference>
<dbReference type="EMBL" id="SHKY01000001">
    <property type="protein sequence ID" value="RZU53397.1"/>
    <property type="molecule type" value="Genomic_DNA"/>
</dbReference>
<reference evidence="4 5" key="1">
    <citation type="submission" date="2019-02" db="EMBL/GenBank/DDBJ databases">
        <title>Sequencing the genomes of 1000 actinobacteria strains.</title>
        <authorList>
            <person name="Klenk H.-P."/>
        </authorList>
    </citation>
    <scope>NUCLEOTIDE SEQUENCE [LARGE SCALE GENOMIC DNA]</scope>
    <source>
        <strain evidence="4 5">DSM 45162</strain>
    </source>
</reference>
<feature type="region of interest" description="Disordered" evidence="2">
    <location>
        <begin position="1"/>
        <end position="22"/>
    </location>
</feature>